<gene>
    <name evidence="1" type="ORF">ZEAMMB73_Zm00001d023796</name>
</gene>
<dbReference type="AlphaFoldDB" id="A0A1D6IVX6"/>
<protein>
    <submittedName>
        <fullName evidence="1">Helicase and polymerase-containing protein TEBICHI</fullName>
    </submittedName>
</protein>
<accession>A0A1D6IVX6</accession>
<sequence length="159" mass="16969">MDVDVGSSASVAAAAGDGADFDLRRSTADFLSHSCSAILPLRGDCDYSEQCQMKQKRSASQSFLVPCDNDYVKKQRVAHCGGFEALKELDDNVASMKQCINHHGGSEAVEESVEGEHVSCVGFSALQRCSFTPSTAQIKVGFSLAPVETLKSVSRNSLT</sequence>
<keyword evidence="1" id="KW-0378">Hydrolase</keyword>
<reference evidence="1" key="1">
    <citation type="submission" date="2015-12" db="EMBL/GenBank/DDBJ databases">
        <title>Update maize B73 reference genome by single molecule sequencing technologies.</title>
        <authorList>
            <consortium name="Maize Genome Sequencing Project"/>
            <person name="Ware D."/>
        </authorList>
    </citation>
    <scope>NUCLEOTIDE SEQUENCE</scope>
    <source>
        <tissue evidence="1">Seedling</tissue>
    </source>
</reference>
<dbReference type="EMBL" id="CM000786">
    <property type="protein sequence ID" value="AQK40096.1"/>
    <property type="molecule type" value="Genomic_DNA"/>
</dbReference>
<proteinExistence type="predicted"/>
<keyword evidence="1" id="KW-0067">ATP-binding</keyword>
<keyword evidence="1" id="KW-0347">Helicase</keyword>
<organism evidence="1">
    <name type="scientific">Zea mays</name>
    <name type="common">Maize</name>
    <dbReference type="NCBI Taxonomy" id="4577"/>
    <lineage>
        <taxon>Eukaryota</taxon>
        <taxon>Viridiplantae</taxon>
        <taxon>Streptophyta</taxon>
        <taxon>Embryophyta</taxon>
        <taxon>Tracheophyta</taxon>
        <taxon>Spermatophyta</taxon>
        <taxon>Magnoliopsida</taxon>
        <taxon>Liliopsida</taxon>
        <taxon>Poales</taxon>
        <taxon>Poaceae</taxon>
        <taxon>PACMAD clade</taxon>
        <taxon>Panicoideae</taxon>
        <taxon>Andropogonodae</taxon>
        <taxon>Andropogoneae</taxon>
        <taxon>Tripsacinae</taxon>
        <taxon>Zea</taxon>
    </lineage>
</organism>
<feature type="non-terminal residue" evidence="1">
    <location>
        <position position="159"/>
    </location>
</feature>
<dbReference type="GO" id="GO:0004386">
    <property type="term" value="F:helicase activity"/>
    <property type="evidence" value="ECO:0007669"/>
    <property type="project" value="UniProtKB-KW"/>
</dbReference>
<name>A0A1D6IVX6_MAIZE</name>
<evidence type="ECO:0000313" key="1">
    <source>
        <dbReference type="EMBL" id="AQK40096.1"/>
    </source>
</evidence>
<keyword evidence="1" id="KW-0547">Nucleotide-binding</keyword>